<gene>
    <name evidence="3" type="ORF">H9868_08575</name>
</gene>
<comment type="caution">
    <text evidence="3">The sequence shown here is derived from an EMBL/GenBank/DDBJ whole genome shotgun (WGS) entry which is preliminary data.</text>
</comment>
<evidence type="ECO:0000259" key="2">
    <source>
        <dbReference type="Pfam" id="PF14206"/>
    </source>
</evidence>
<feature type="compositionally biased region" description="Basic and acidic residues" evidence="1">
    <location>
        <begin position="89"/>
        <end position="104"/>
    </location>
</feature>
<evidence type="ECO:0000256" key="1">
    <source>
        <dbReference type="SAM" id="MobiDB-lite"/>
    </source>
</evidence>
<feature type="region of interest" description="Disordered" evidence="1">
    <location>
        <begin position="21"/>
        <end position="43"/>
    </location>
</feature>
<feature type="region of interest" description="Disordered" evidence="1">
    <location>
        <begin position="81"/>
        <end position="104"/>
    </location>
</feature>
<sequence length="126" mass="13936">MVPRKKFLYLPEAVNASFTIFPSDGPVSAPEPQEPAPPQPPEEPAGIYPCPCCGFLTFPVPKEAAIAYLCPVCLWENDVFDPGEDDPSDENHGMTLREGRKNDRKWGAVREDLAGCTRLPRPEELP</sequence>
<dbReference type="InterPro" id="IPR025983">
    <property type="entry name" value="Cys_rich_CPCC"/>
</dbReference>
<name>A0A9D1UNQ2_9FIRM</name>
<protein>
    <recommendedName>
        <fullName evidence="2">Cysteine-rich CPCC domain-containing protein</fullName>
    </recommendedName>
</protein>
<dbReference type="Pfam" id="PF14206">
    <property type="entry name" value="Cys_rich_CPCC"/>
    <property type="match status" value="1"/>
</dbReference>
<feature type="domain" description="Cysteine-rich CPCC" evidence="2">
    <location>
        <begin position="48"/>
        <end position="124"/>
    </location>
</feature>
<dbReference type="EMBL" id="DXGA01000185">
    <property type="protein sequence ID" value="HIW94574.1"/>
    <property type="molecule type" value="Genomic_DNA"/>
</dbReference>
<evidence type="ECO:0000313" key="3">
    <source>
        <dbReference type="EMBL" id="HIW94574.1"/>
    </source>
</evidence>
<reference evidence="3" key="2">
    <citation type="submission" date="2021-04" db="EMBL/GenBank/DDBJ databases">
        <authorList>
            <person name="Gilroy R."/>
        </authorList>
    </citation>
    <scope>NUCLEOTIDE SEQUENCE</scope>
    <source>
        <strain evidence="3">ChiGjej6B6-1540</strain>
    </source>
</reference>
<proteinExistence type="predicted"/>
<evidence type="ECO:0000313" key="4">
    <source>
        <dbReference type="Proteomes" id="UP000824192"/>
    </source>
</evidence>
<organism evidence="3 4">
    <name type="scientific">Candidatus Flavonifractor merdipullorum</name>
    <dbReference type="NCBI Taxonomy" id="2838590"/>
    <lineage>
        <taxon>Bacteria</taxon>
        <taxon>Bacillati</taxon>
        <taxon>Bacillota</taxon>
        <taxon>Clostridia</taxon>
        <taxon>Eubacteriales</taxon>
        <taxon>Oscillospiraceae</taxon>
        <taxon>Flavonifractor</taxon>
    </lineage>
</organism>
<dbReference type="Proteomes" id="UP000824192">
    <property type="component" value="Unassembled WGS sequence"/>
</dbReference>
<feature type="compositionally biased region" description="Pro residues" evidence="1">
    <location>
        <begin position="32"/>
        <end position="43"/>
    </location>
</feature>
<accession>A0A9D1UNQ2</accession>
<dbReference type="AlphaFoldDB" id="A0A9D1UNQ2"/>
<reference evidence="3" key="1">
    <citation type="journal article" date="2021" name="PeerJ">
        <title>Extensive microbial diversity within the chicken gut microbiome revealed by metagenomics and culture.</title>
        <authorList>
            <person name="Gilroy R."/>
            <person name="Ravi A."/>
            <person name="Getino M."/>
            <person name="Pursley I."/>
            <person name="Horton D.L."/>
            <person name="Alikhan N.F."/>
            <person name="Baker D."/>
            <person name="Gharbi K."/>
            <person name="Hall N."/>
            <person name="Watson M."/>
            <person name="Adriaenssens E.M."/>
            <person name="Foster-Nyarko E."/>
            <person name="Jarju S."/>
            <person name="Secka A."/>
            <person name="Antonio M."/>
            <person name="Oren A."/>
            <person name="Chaudhuri R.R."/>
            <person name="La Ragione R."/>
            <person name="Hildebrand F."/>
            <person name="Pallen M.J."/>
        </authorList>
    </citation>
    <scope>NUCLEOTIDE SEQUENCE</scope>
    <source>
        <strain evidence="3">ChiGjej6B6-1540</strain>
    </source>
</reference>